<dbReference type="EMBL" id="JBHLUK010000075">
    <property type="protein sequence ID" value="MFC0424876.1"/>
    <property type="molecule type" value="Genomic_DNA"/>
</dbReference>
<sequence length="108" mass="12108">MAKEIKAQLTQLSMYERAILMYCLHAYFKSGNYTTKLPLGEMLPDLAMMYTTSSKIDPLPNLTQLSTPVLAADVAVFDQLRFEPAKQQLVATLNRQANLNGLLKIVDD</sequence>
<dbReference type="Proteomes" id="UP001589855">
    <property type="component" value="Unassembled WGS sequence"/>
</dbReference>
<reference evidence="1 2" key="1">
    <citation type="submission" date="2024-09" db="EMBL/GenBank/DDBJ databases">
        <authorList>
            <person name="Sun Q."/>
            <person name="Mori K."/>
        </authorList>
    </citation>
    <scope>NUCLEOTIDE SEQUENCE [LARGE SCALE GENOMIC DNA]</scope>
    <source>
        <strain evidence="1 2">TBRC 4575</strain>
    </source>
</reference>
<organism evidence="1 2">
    <name type="scientific">Lactiplantibacillus plajomi</name>
    <dbReference type="NCBI Taxonomy" id="1457217"/>
    <lineage>
        <taxon>Bacteria</taxon>
        <taxon>Bacillati</taxon>
        <taxon>Bacillota</taxon>
        <taxon>Bacilli</taxon>
        <taxon>Lactobacillales</taxon>
        <taxon>Lactobacillaceae</taxon>
        <taxon>Lactiplantibacillus</taxon>
    </lineage>
</organism>
<accession>A0ABV6K660</accession>
<name>A0ABV6K660_9LACO</name>
<proteinExistence type="predicted"/>
<dbReference type="RefSeq" id="WP_137644210.1">
    <property type="nucleotide sequence ID" value="NZ_BAABRM010000006.1"/>
</dbReference>
<comment type="caution">
    <text evidence="1">The sequence shown here is derived from an EMBL/GenBank/DDBJ whole genome shotgun (WGS) entry which is preliminary data.</text>
</comment>
<evidence type="ECO:0000313" key="1">
    <source>
        <dbReference type="EMBL" id="MFC0424876.1"/>
    </source>
</evidence>
<protein>
    <submittedName>
        <fullName evidence="1">Uncharacterized protein</fullName>
    </submittedName>
</protein>
<evidence type="ECO:0000313" key="2">
    <source>
        <dbReference type="Proteomes" id="UP001589855"/>
    </source>
</evidence>
<keyword evidence="2" id="KW-1185">Reference proteome</keyword>
<gene>
    <name evidence="1" type="ORF">ACFFGS_12140</name>
</gene>